<dbReference type="EMBL" id="WOCE01000024">
    <property type="protein sequence ID" value="KAE9586282.1"/>
    <property type="molecule type" value="Genomic_DNA"/>
</dbReference>
<dbReference type="GO" id="GO:0008270">
    <property type="term" value="F:zinc ion binding"/>
    <property type="evidence" value="ECO:0007669"/>
    <property type="project" value="InterPro"/>
</dbReference>
<evidence type="ECO:0000256" key="1">
    <source>
        <dbReference type="SAM" id="MobiDB-lite"/>
    </source>
</evidence>
<feature type="compositionally biased region" description="Polar residues" evidence="1">
    <location>
        <begin position="9"/>
        <end position="24"/>
    </location>
</feature>
<evidence type="ECO:0000313" key="2">
    <source>
        <dbReference type="EMBL" id="KAE9586282.1"/>
    </source>
</evidence>
<organism evidence="2 3">
    <name type="scientific">Lupinus albus</name>
    <name type="common">White lupine</name>
    <name type="synonym">Lupinus termis</name>
    <dbReference type="NCBI Taxonomy" id="3870"/>
    <lineage>
        <taxon>Eukaryota</taxon>
        <taxon>Viridiplantae</taxon>
        <taxon>Streptophyta</taxon>
        <taxon>Embryophyta</taxon>
        <taxon>Tracheophyta</taxon>
        <taxon>Spermatophyta</taxon>
        <taxon>Magnoliopsida</taxon>
        <taxon>eudicotyledons</taxon>
        <taxon>Gunneridae</taxon>
        <taxon>Pentapetalae</taxon>
        <taxon>rosids</taxon>
        <taxon>fabids</taxon>
        <taxon>Fabales</taxon>
        <taxon>Fabaceae</taxon>
        <taxon>Papilionoideae</taxon>
        <taxon>50 kb inversion clade</taxon>
        <taxon>genistoids sensu lato</taxon>
        <taxon>core genistoids</taxon>
        <taxon>Genisteae</taxon>
        <taxon>Lupinus</taxon>
    </lineage>
</organism>
<dbReference type="OrthoDB" id="1909691at2759"/>
<reference evidence="3" key="1">
    <citation type="journal article" date="2020" name="Nat. Commun.">
        <title>Genome sequence of the cluster root forming white lupin.</title>
        <authorList>
            <person name="Hufnagel B."/>
            <person name="Marques A."/>
            <person name="Soriano A."/>
            <person name="Marques L."/>
            <person name="Divol F."/>
            <person name="Doumas P."/>
            <person name="Sallet E."/>
            <person name="Mancinotti D."/>
            <person name="Carrere S."/>
            <person name="Marande W."/>
            <person name="Arribat S."/>
            <person name="Keller J."/>
            <person name="Huneau C."/>
            <person name="Blein T."/>
            <person name="Aime D."/>
            <person name="Laguerre M."/>
            <person name="Taylor J."/>
            <person name="Schubert V."/>
            <person name="Nelson M."/>
            <person name="Geu-Flores F."/>
            <person name="Crespi M."/>
            <person name="Gallardo-Guerrero K."/>
            <person name="Delaux P.-M."/>
            <person name="Salse J."/>
            <person name="Berges H."/>
            <person name="Guyot R."/>
            <person name="Gouzy J."/>
            <person name="Peret B."/>
        </authorList>
    </citation>
    <scope>NUCLEOTIDE SEQUENCE [LARGE SCALE GENOMIC DNA]</scope>
    <source>
        <strain evidence="3">cv. Amiga</strain>
    </source>
</reference>
<proteinExistence type="predicted"/>
<protein>
    <submittedName>
        <fullName evidence="2">Putative transcription factor interactor and regulator CCHC(Zn) family</fullName>
    </submittedName>
</protein>
<dbReference type="InterPro" id="IPR036875">
    <property type="entry name" value="Znf_CCHC_sf"/>
</dbReference>
<comment type="caution">
    <text evidence="2">The sequence shown here is derived from an EMBL/GenBank/DDBJ whole genome shotgun (WGS) entry which is preliminary data.</text>
</comment>
<dbReference type="GO" id="GO:0003676">
    <property type="term" value="F:nucleic acid binding"/>
    <property type="evidence" value="ECO:0007669"/>
    <property type="project" value="InterPro"/>
</dbReference>
<dbReference type="Proteomes" id="UP000447434">
    <property type="component" value="Chromosome 24"/>
</dbReference>
<name>A0A6A4N8D8_LUPAL</name>
<sequence>MMKGKTENYEVSTMVTRRSNQNWSSKKRLDQTRTNYPKPTDGADKSTYKCTQCNQSGHIKNRCFEIVGYPDWWDHNRDPRKRNSKKTPNAAFVETNT</sequence>
<evidence type="ECO:0000313" key="3">
    <source>
        <dbReference type="Proteomes" id="UP000447434"/>
    </source>
</evidence>
<dbReference type="Gene3D" id="4.10.60.10">
    <property type="entry name" value="Zinc finger, CCHC-type"/>
    <property type="match status" value="1"/>
</dbReference>
<feature type="region of interest" description="Disordered" evidence="1">
    <location>
        <begin position="74"/>
        <end position="97"/>
    </location>
</feature>
<dbReference type="AlphaFoldDB" id="A0A6A4N8D8"/>
<gene>
    <name evidence="2" type="ORF">Lalb_Chr24g0400161</name>
</gene>
<accession>A0A6A4N8D8</accession>
<dbReference type="SUPFAM" id="SSF57756">
    <property type="entry name" value="Retrovirus zinc finger-like domains"/>
    <property type="match status" value="1"/>
</dbReference>
<keyword evidence="3" id="KW-1185">Reference proteome</keyword>
<feature type="region of interest" description="Disordered" evidence="1">
    <location>
        <begin position="1"/>
        <end position="48"/>
    </location>
</feature>